<evidence type="ECO:0000313" key="2">
    <source>
        <dbReference type="Proteomes" id="UP000784294"/>
    </source>
</evidence>
<protein>
    <submittedName>
        <fullName evidence="1">Uncharacterized protein</fullName>
    </submittedName>
</protein>
<dbReference type="AlphaFoldDB" id="A0A448WEP3"/>
<sequence length="66" mass="7319">MSAGLGKRHGTLGHSALHNLASPDRDLEELKCCVWTGPHWSDHNRQEYREVDIGLVARGSPSLRCP</sequence>
<proteinExistence type="predicted"/>
<accession>A0A448WEP3</accession>
<evidence type="ECO:0000313" key="1">
    <source>
        <dbReference type="EMBL" id="VEL09934.1"/>
    </source>
</evidence>
<name>A0A448WEP3_9PLAT</name>
<dbReference type="Proteomes" id="UP000784294">
    <property type="component" value="Unassembled WGS sequence"/>
</dbReference>
<reference evidence="1" key="1">
    <citation type="submission" date="2018-11" db="EMBL/GenBank/DDBJ databases">
        <authorList>
            <consortium name="Pathogen Informatics"/>
        </authorList>
    </citation>
    <scope>NUCLEOTIDE SEQUENCE</scope>
</reference>
<organism evidence="1 2">
    <name type="scientific">Protopolystoma xenopodis</name>
    <dbReference type="NCBI Taxonomy" id="117903"/>
    <lineage>
        <taxon>Eukaryota</taxon>
        <taxon>Metazoa</taxon>
        <taxon>Spiralia</taxon>
        <taxon>Lophotrochozoa</taxon>
        <taxon>Platyhelminthes</taxon>
        <taxon>Monogenea</taxon>
        <taxon>Polyopisthocotylea</taxon>
        <taxon>Polystomatidea</taxon>
        <taxon>Polystomatidae</taxon>
        <taxon>Protopolystoma</taxon>
    </lineage>
</organism>
<comment type="caution">
    <text evidence="1">The sequence shown here is derived from an EMBL/GenBank/DDBJ whole genome shotgun (WGS) entry which is preliminary data.</text>
</comment>
<keyword evidence="2" id="KW-1185">Reference proteome</keyword>
<gene>
    <name evidence="1" type="ORF">PXEA_LOCUS3374</name>
</gene>
<dbReference type="EMBL" id="CAAALY010007610">
    <property type="protein sequence ID" value="VEL09934.1"/>
    <property type="molecule type" value="Genomic_DNA"/>
</dbReference>